<organism evidence="1 2">
    <name type="scientific">Mesorhabditis belari</name>
    <dbReference type="NCBI Taxonomy" id="2138241"/>
    <lineage>
        <taxon>Eukaryota</taxon>
        <taxon>Metazoa</taxon>
        <taxon>Ecdysozoa</taxon>
        <taxon>Nematoda</taxon>
        <taxon>Chromadorea</taxon>
        <taxon>Rhabditida</taxon>
        <taxon>Rhabditina</taxon>
        <taxon>Rhabditomorpha</taxon>
        <taxon>Rhabditoidea</taxon>
        <taxon>Rhabditidae</taxon>
        <taxon>Mesorhabditinae</taxon>
        <taxon>Mesorhabditis</taxon>
    </lineage>
</organism>
<dbReference type="WBParaSite" id="MBELARI_LOCUS13273">
    <property type="protein sequence ID" value="MBELARI_LOCUS13273"/>
    <property type="gene ID" value="MBELARI_LOCUS13273"/>
</dbReference>
<dbReference type="Proteomes" id="UP000887575">
    <property type="component" value="Unassembled WGS sequence"/>
</dbReference>
<accession>A0AAF3EH12</accession>
<dbReference type="AlphaFoldDB" id="A0AAF3EH12"/>
<protein>
    <submittedName>
        <fullName evidence="2">Uncharacterized protein</fullName>
    </submittedName>
</protein>
<keyword evidence="1" id="KW-1185">Reference proteome</keyword>
<reference evidence="2" key="1">
    <citation type="submission" date="2024-02" db="UniProtKB">
        <authorList>
            <consortium name="WormBaseParasite"/>
        </authorList>
    </citation>
    <scope>IDENTIFICATION</scope>
</reference>
<evidence type="ECO:0000313" key="1">
    <source>
        <dbReference type="Proteomes" id="UP000887575"/>
    </source>
</evidence>
<proteinExistence type="predicted"/>
<evidence type="ECO:0000313" key="2">
    <source>
        <dbReference type="WBParaSite" id="MBELARI_LOCUS13273"/>
    </source>
</evidence>
<sequence length="91" mass="10198">MVVELFDEKDRCPKSHSICVEQWMAAKLFVLNMPANIDSNSFREKQSLASNVTTIKGPPGDHILLYSPFDMTHPASLVFLSSLLIVDGFTR</sequence>
<name>A0AAF3EH12_9BILA</name>